<evidence type="ECO:0000313" key="3">
    <source>
        <dbReference type="WBParaSite" id="nRc.2.0.1.t19743-RA"/>
    </source>
</evidence>
<reference evidence="3" key="1">
    <citation type="submission" date="2022-11" db="UniProtKB">
        <authorList>
            <consortium name="WormBaseParasite"/>
        </authorList>
    </citation>
    <scope>IDENTIFICATION</scope>
</reference>
<name>A0A915J1G4_ROMCU</name>
<organism evidence="2 3">
    <name type="scientific">Romanomermis culicivorax</name>
    <name type="common">Nematode worm</name>
    <dbReference type="NCBI Taxonomy" id="13658"/>
    <lineage>
        <taxon>Eukaryota</taxon>
        <taxon>Metazoa</taxon>
        <taxon>Ecdysozoa</taxon>
        <taxon>Nematoda</taxon>
        <taxon>Enoplea</taxon>
        <taxon>Dorylaimia</taxon>
        <taxon>Mermithida</taxon>
        <taxon>Mermithoidea</taxon>
        <taxon>Mermithidae</taxon>
        <taxon>Romanomermis</taxon>
    </lineage>
</organism>
<evidence type="ECO:0000256" key="1">
    <source>
        <dbReference type="SAM" id="MobiDB-lite"/>
    </source>
</evidence>
<keyword evidence="2" id="KW-1185">Reference proteome</keyword>
<sequence length="71" mass="7792">MLLVFPSLRDSSAPQNEHSTLLPGISSWAPKTSKNQGNLMSDQQPKILCQLPQTLEILCAKNHVLAGTKKH</sequence>
<dbReference type="Proteomes" id="UP000887565">
    <property type="component" value="Unplaced"/>
</dbReference>
<feature type="region of interest" description="Disordered" evidence="1">
    <location>
        <begin position="1"/>
        <end position="40"/>
    </location>
</feature>
<feature type="compositionally biased region" description="Polar residues" evidence="1">
    <location>
        <begin position="9"/>
        <end position="19"/>
    </location>
</feature>
<proteinExistence type="predicted"/>
<dbReference type="WBParaSite" id="nRc.2.0.1.t19743-RA">
    <property type="protein sequence ID" value="nRc.2.0.1.t19743-RA"/>
    <property type="gene ID" value="nRc.2.0.1.g19743"/>
</dbReference>
<protein>
    <submittedName>
        <fullName evidence="3">Uncharacterized protein</fullName>
    </submittedName>
</protein>
<evidence type="ECO:0000313" key="2">
    <source>
        <dbReference type="Proteomes" id="UP000887565"/>
    </source>
</evidence>
<accession>A0A915J1G4</accession>
<dbReference type="AlphaFoldDB" id="A0A915J1G4"/>
<feature type="compositionally biased region" description="Polar residues" evidence="1">
    <location>
        <begin position="29"/>
        <end position="40"/>
    </location>
</feature>